<sequence length="327" mass="35531">VVRRPTTSAGAAAAASALPEMDAWAAQRTAQQCLSIKYVEDLAEADLTATPLDEMLQASVDPEPWRIDRGTKDAYLRGRRRFKGGLTSLARKPQLPISGPSGTGFAVSDPWHTLQDRQCHIVVNGSVWVGQFAVPNNCVICTCIGSGCVALGGGDYDGDLLMFTSDPALLAFLEFTNGGRKLPEFVAARGEIERHVKSVQFKPLPLTSIMHYRHHCLTTPTPQIRGLLTAMAEKTQQAAFESLAPHRDGSLIRAVRLAVAAEKAYDAPKKVNAKAIIELGHTLLRDACLQMNSPRSTISLRPLFLYAQGAPQLDPEKVLCNCMPKFN</sequence>
<comment type="caution">
    <text evidence="1">The sequence shown here is derived from an EMBL/GenBank/DDBJ whole genome shotgun (WGS) entry which is preliminary data.</text>
</comment>
<dbReference type="EMBL" id="CAMXCT010001157">
    <property type="protein sequence ID" value="CAI3987336.1"/>
    <property type="molecule type" value="Genomic_DNA"/>
</dbReference>
<dbReference type="EMBL" id="CAMXCT030001157">
    <property type="protein sequence ID" value="CAL4774648.1"/>
    <property type="molecule type" value="Genomic_DNA"/>
</dbReference>
<keyword evidence="3" id="KW-1185">Reference proteome</keyword>
<dbReference type="Proteomes" id="UP001152797">
    <property type="component" value="Unassembled WGS sequence"/>
</dbReference>
<evidence type="ECO:0000313" key="1">
    <source>
        <dbReference type="EMBL" id="CAI3987336.1"/>
    </source>
</evidence>
<dbReference type="EMBL" id="CAMXCT020001157">
    <property type="protein sequence ID" value="CAL1140711.1"/>
    <property type="molecule type" value="Genomic_DNA"/>
</dbReference>
<feature type="non-terminal residue" evidence="1">
    <location>
        <position position="1"/>
    </location>
</feature>
<proteinExistence type="predicted"/>
<evidence type="ECO:0000313" key="2">
    <source>
        <dbReference type="EMBL" id="CAL4774648.1"/>
    </source>
</evidence>
<protein>
    <submittedName>
        <fullName evidence="2">E3 ubiquitin-protein ligase HERC1</fullName>
    </submittedName>
</protein>
<feature type="non-terminal residue" evidence="1">
    <location>
        <position position="327"/>
    </location>
</feature>
<reference evidence="2 3" key="2">
    <citation type="submission" date="2024-05" db="EMBL/GenBank/DDBJ databases">
        <authorList>
            <person name="Chen Y."/>
            <person name="Shah S."/>
            <person name="Dougan E. K."/>
            <person name="Thang M."/>
            <person name="Chan C."/>
        </authorList>
    </citation>
    <scope>NUCLEOTIDE SEQUENCE [LARGE SCALE GENOMIC DNA]</scope>
</reference>
<name>A0A9P1FT95_9DINO</name>
<evidence type="ECO:0000313" key="3">
    <source>
        <dbReference type="Proteomes" id="UP001152797"/>
    </source>
</evidence>
<accession>A0A9P1FT95</accession>
<dbReference type="OrthoDB" id="420931at2759"/>
<dbReference type="AlphaFoldDB" id="A0A9P1FT95"/>
<reference evidence="1" key="1">
    <citation type="submission" date="2022-10" db="EMBL/GenBank/DDBJ databases">
        <authorList>
            <person name="Chen Y."/>
            <person name="Dougan E. K."/>
            <person name="Chan C."/>
            <person name="Rhodes N."/>
            <person name="Thang M."/>
        </authorList>
    </citation>
    <scope>NUCLEOTIDE SEQUENCE</scope>
</reference>
<organism evidence="1">
    <name type="scientific">Cladocopium goreaui</name>
    <dbReference type="NCBI Taxonomy" id="2562237"/>
    <lineage>
        <taxon>Eukaryota</taxon>
        <taxon>Sar</taxon>
        <taxon>Alveolata</taxon>
        <taxon>Dinophyceae</taxon>
        <taxon>Suessiales</taxon>
        <taxon>Symbiodiniaceae</taxon>
        <taxon>Cladocopium</taxon>
    </lineage>
</organism>
<gene>
    <name evidence="1" type="ORF">C1SCF055_LOCUS14618</name>
</gene>